<evidence type="ECO:0000256" key="1">
    <source>
        <dbReference type="ARBA" id="ARBA00000349"/>
    </source>
</evidence>
<keyword evidence="18" id="KW-1185">Reference proteome</keyword>
<dbReference type="GO" id="GO:0046274">
    <property type="term" value="P:lignin catabolic process"/>
    <property type="evidence" value="ECO:0007669"/>
    <property type="project" value="UniProtKB-KW"/>
</dbReference>
<dbReference type="Pfam" id="PF07731">
    <property type="entry name" value="Cu-oxidase_2"/>
    <property type="match status" value="1"/>
</dbReference>
<feature type="domain" description="Plastocyanin-like" evidence="15">
    <location>
        <begin position="434"/>
        <end position="537"/>
    </location>
</feature>
<keyword evidence="7 13" id="KW-0964">Secreted</keyword>
<evidence type="ECO:0000256" key="11">
    <source>
        <dbReference type="ARBA" id="ARBA00023008"/>
    </source>
</evidence>
<reference evidence="17 18" key="1">
    <citation type="submission" date="2020-08" db="EMBL/GenBank/DDBJ databases">
        <title>Plant Genome Project.</title>
        <authorList>
            <person name="Zhang R.-G."/>
        </authorList>
    </citation>
    <scope>NUCLEOTIDE SEQUENCE [LARGE SCALE GENOMIC DNA]</scope>
    <source>
        <tissue evidence="17">Rhizome</tissue>
    </source>
</reference>
<dbReference type="SUPFAM" id="SSF49503">
    <property type="entry name" value="Cupredoxins"/>
    <property type="match status" value="3"/>
</dbReference>
<organism evidence="17 18">
    <name type="scientific">Zingiber officinale</name>
    <name type="common">Ginger</name>
    <name type="synonym">Amomum zingiber</name>
    <dbReference type="NCBI Taxonomy" id="94328"/>
    <lineage>
        <taxon>Eukaryota</taxon>
        <taxon>Viridiplantae</taxon>
        <taxon>Streptophyta</taxon>
        <taxon>Embryophyta</taxon>
        <taxon>Tracheophyta</taxon>
        <taxon>Spermatophyta</taxon>
        <taxon>Magnoliopsida</taxon>
        <taxon>Liliopsida</taxon>
        <taxon>Zingiberales</taxon>
        <taxon>Zingiberaceae</taxon>
        <taxon>Zingiber</taxon>
    </lineage>
</organism>
<comment type="function">
    <text evidence="2 13">Lignin degradation and detoxification of lignin-derived products.</text>
</comment>
<evidence type="ECO:0000256" key="3">
    <source>
        <dbReference type="ARBA" id="ARBA00004271"/>
    </source>
</evidence>
<evidence type="ECO:0000259" key="16">
    <source>
        <dbReference type="Pfam" id="PF07732"/>
    </source>
</evidence>
<evidence type="ECO:0000256" key="6">
    <source>
        <dbReference type="ARBA" id="ARBA00022523"/>
    </source>
</evidence>
<dbReference type="EMBL" id="JACMSC010000018">
    <property type="protein sequence ID" value="KAG6476282.1"/>
    <property type="molecule type" value="Genomic_DNA"/>
</dbReference>
<dbReference type="GO" id="GO:0005507">
    <property type="term" value="F:copper ion binding"/>
    <property type="evidence" value="ECO:0007669"/>
    <property type="project" value="InterPro"/>
</dbReference>
<keyword evidence="9 13" id="KW-0677">Repeat</keyword>
<keyword evidence="6 13" id="KW-0052">Apoplast</keyword>
<evidence type="ECO:0000256" key="4">
    <source>
        <dbReference type="ARBA" id="ARBA00010609"/>
    </source>
</evidence>
<evidence type="ECO:0000259" key="15">
    <source>
        <dbReference type="Pfam" id="PF07731"/>
    </source>
</evidence>
<evidence type="ECO:0000256" key="8">
    <source>
        <dbReference type="ARBA" id="ARBA00022723"/>
    </source>
</evidence>
<dbReference type="Pfam" id="PF07732">
    <property type="entry name" value="Cu-oxidase_3"/>
    <property type="match status" value="1"/>
</dbReference>
<dbReference type="NCBIfam" id="TIGR03389">
    <property type="entry name" value="laccase"/>
    <property type="match status" value="1"/>
</dbReference>
<keyword evidence="10 13" id="KW-0560">Oxidoreductase</keyword>
<dbReference type="FunFam" id="2.60.40.420:FF:000049">
    <property type="entry name" value="Laccase"/>
    <property type="match status" value="1"/>
</dbReference>
<feature type="domain" description="Plastocyanin-like" evidence="16">
    <location>
        <begin position="38"/>
        <end position="152"/>
    </location>
</feature>
<dbReference type="InterPro" id="IPR008972">
    <property type="entry name" value="Cupredoxin"/>
</dbReference>
<dbReference type="Gene3D" id="2.60.40.420">
    <property type="entry name" value="Cupredoxins - blue copper proteins"/>
    <property type="match status" value="3"/>
</dbReference>
<protein>
    <recommendedName>
        <fullName evidence="5 13">Laccase</fullName>
        <ecNumber evidence="5 13">1.10.3.2</ecNumber>
    </recommendedName>
    <alternativeName>
        <fullName evidence="13">Benzenediol:oxygen oxidoreductase</fullName>
    </alternativeName>
    <alternativeName>
        <fullName evidence="13">Diphenol oxidase</fullName>
    </alternativeName>
    <alternativeName>
        <fullName evidence="13">Urishiol oxidase</fullName>
    </alternativeName>
</protein>
<dbReference type="InterPro" id="IPR034285">
    <property type="entry name" value="CuRO_2_LCC"/>
</dbReference>
<dbReference type="FunFam" id="2.60.40.420:FF:000062">
    <property type="entry name" value="Laccase"/>
    <property type="match status" value="1"/>
</dbReference>
<feature type="domain" description="Plastocyanin-like" evidence="14">
    <location>
        <begin position="165"/>
        <end position="316"/>
    </location>
</feature>
<evidence type="ECO:0000313" key="17">
    <source>
        <dbReference type="EMBL" id="KAG6476282.1"/>
    </source>
</evidence>
<dbReference type="InterPro" id="IPR011707">
    <property type="entry name" value="Cu-oxidase-like_N"/>
</dbReference>
<dbReference type="PANTHER" id="PTHR11709">
    <property type="entry name" value="MULTI-COPPER OXIDASE"/>
    <property type="match status" value="1"/>
</dbReference>
<dbReference type="GO" id="GO:0048046">
    <property type="term" value="C:apoplast"/>
    <property type="evidence" value="ECO:0007669"/>
    <property type="project" value="UniProtKB-SubCell"/>
</dbReference>
<evidence type="ECO:0000256" key="5">
    <source>
        <dbReference type="ARBA" id="ARBA00012297"/>
    </source>
</evidence>
<dbReference type="PANTHER" id="PTHR11709:SF522">
    <property type="entry name" value="LACCASE-4"/>
    <property type="match status" value="1"/>
</dbReference>
<dbReference type="EC" id="1.10.3.2" evidence="5 13"/>
<dbReference type="InterPro" id="IPR017761">
    <property type="entry name" value="Laccase"/>
</dbReference>
<evidence type="ECO:0000256" key="9">
    <source>
        <dbReference type="ARBA" id="ARBA00022737"/>
    </source>
</evidence>
<dbReference type="InterPro" id="IPR011706">
    <property type="entry name" value="Cu-oxidase_C"/>
</dbReference>
<comment type="caution">
    <text evidence="17">The sequence shown here is derived from an EMBL/GenBank/DDBJ whole genome shotgun (WGS) entry which is preliminary data.</text>
</comment>
<dbReference type="AlphaFoldDB" id="A0A8J5KH56"/>
<evidence type="ECO:0000256" key="2">
    <source>
        <dbReference type="ARBA" id="ARBA00002075"/>
    </source>
</evidence>
<proteinExistence type="inferred from homology"/>
<keyword evidence="11 13" id="KW-0186">Copper</keyword>
<dbReference type="CDD" id="cd13875">
    <property type="entry name" value="CuRO_2_LCC_plant"/>
    <property type="match status" value="1"/>
</dbReference>
<evidence type="ECO:0000256" key="7">
    <source>
        <dbReference type="ARBA" id="ARBA00022525"/>
    </source>
</evidence>
<dbReference type="Pfam" id="PF00394">
    <property type="entry name" value="Cu-oxidase"/>
    <property type="match status" value="1"/>
</dbReference>
<comment type="subcellular location">
    <subcellularLocation>
        <location evidence="3 13">Secreted</location>
        <location evidence="3 13">Extracellular space</location>
        <location evidence="3 13">Apoplast</location>
    </subcellularLocation>
</comment>
<dbReference type="CDD" id="cd13849">
    <property type="entry name" value="CuRO_1_LCC_plant"/>
    <property type="match status" value="1"/>
</dbReference>
<evidence type="ECO:0000256" key="12">
    <source>
        <dbReference type="ARBA" id="ARBA00023185"/>
    </source>
</evidence>
<keyword evidence="8 13" id="KW-0479">Metal-binding</keyword>
<name>A0A8J5KH56_ZINOF</name>
<comment type="catalytic activity">
    <reaction evidence="1 13">
        <text>4 hydroquinone + O2 = 4 benzosemiquinone + 2 H2O</text>
        <dbReference type="Rhea" id="RHEA:11276"/>
        <dbReference type="ChEBI" id="CHEBI:15377"/>
        <dbReference type="ChEBI" id="CHEBI:15379"/>
        <dbReference type="ChEBI" id="CHEBI:17594"/>
        <dbReference type="ChEBI" id="CHEBI:17977"/>
        <dbReference type="EC" id="1.10.3.2"/>
    </reaction>
</comment>
<comment type="similarity">
    <text evidence="4 13">Belongs to the multicopper oxidase family.</text>
</comment>
<comment type="cofactor">
    <cofactor evidence="13">
        <name>Cu cation</name>
        <dbReference type="ChEBI" id="CHEBI:23378"/>
    </cofactor>
    <text evidence="13">Binds 4 Cu cations per monomer.</text>
</comment>
<evidence type="ECO:0000313" key="18">
    <source>
        <dbReference type="Proteomes" id="UP000734854"/>
    </source>
</evidence>
<dbReference type="Proteomes" id="UP000734854">
    <property type="component" value="Unassembled WGS sequence"/>
</dbReference>
<accession>A0A8J5KH56</accession>
<gene>
    <name evidence="17" type="ORF">ZIOFF_065521</name>
</gene>
<dbReference type="InterPro" id="IPR034288">
    <property type="entry name" value="CuRO_1_LCC"/>
</dbReference>
<sequence length="550" mass="60416">MASSLLPPSLPFLIVSYVMLIVVPSAIVAQQIRHFEFNVQMAKVTRLCNTKSIVTVNGQFPGPKLIVREGDRVVVKVTNHVSYNITLHWHGIRQLRSGWADGPAYVTQCPIQTGQTYVYDFTIIGQRGTFFWHAHISWLRATLYGPLIILPKIGVPYPFPKPYKEVPIILGEWWKADIEAIISEALQIGGGPNISDAYTINGLPGPLYNCSTQDTFKLEVEAGKTYMLRLINAAVNDELFFSVADHNLTVVDVDGVYVKPFDADIILISTGQTTNLLLRTKRSHSKATFLMEARPYSTAFRGTYDNTTVAGVLKYEFRTAAFHKALPFRAPTLPAFNDTSFAANFARKLRSLATPLFPARVPRGDTDRRFFFTVGLGTLPCPANATCQGPTNDTMFAAAINNVSFVTPATALLQAHYFGQSRGVYTQDFPAFPAAPFDYTGEPPSNDMALGNGTRLAVLPFNTSVEVVMQDTNILVAESHPLHLHGFNFFVVGQGPGNFDPANDPASFNLVDPVERNTVAVPAGGWVAIRFLADNPGTNSKLLKIKVPIC</sequence>
<dbReference type="InterPro" id="IPR045087">
    <property type="entry name" value="Cu-oxidase_fam"/>
</dbReference>
<dbReference type="GO" id="GO:0052716">
    <property type="term" value="F:hydroquinone:oxygen oxidoreductase activity"/>
    <property type="evidence" value="ECO:0007669"/>
    <property type="project" value="UniProtKB-EC"/>
</dbReference>
<dbReference type="InterPro" id="IPR001117">
    <property type="entry name" value="Cu-oxidase_2nd"/>
</dbReference>
<keyword evidence="12 13" id="KW-0439">Lignin degradation</keyword>
<evidence type="ECO:0000259" key="14">
    <source>
        <dbReference type="Pfam" id="PF00394"/>
    </source>
</evidence>
<evidence type="ECO:0000256" key="10">
    <source>
        <dbReference type="ARBA" id="ARBA00023002"/>
    </source>
</evidence>
<evidence type="ECO:0000256" key="13">
    <source>
        <dbReference type="RuleBase" id="RU361119"/>
    </source>
</evidence>